<keyword evidence="3" id="KW-1185">Reference proteome</keyword>
<dbReference type="Proteomes" id="UP000192251">
    <property type="component" value="Chromosome"/>
</dbReference>
<protein>
    <submittedName>
        <fullName evidence="2">Uncharacterized protein</fullName>
    </submittedName>
</protein>
<gene>
    <name evidence="2" type="ORF">B7C62_16315</name>
</gene>
<dbReference type="KEGG" id="kab:B7C62_16315"/>
<dbReference type="AlphaFoldDB" id="A0ABC8BT76"/>
<evidence type="ECO:0000256" key="1">
    <source>
        <dbReference type="SAM" id="SignalP"/>
    </source>
</evidence>
<name>A0ABC8BT76_9ACTN</name>
<proteinExistence type="predicted"/>
<evidence type="ECO:0000313" key="3">
    <source>
        <dbReference type="Proteomes" id="UP000192251"/>
    </source>
</evidence>
<organism evidence="2 3">
    <name type="scientific">Kitasatospora albolonga</name>
    <dbReference type="NCBI Taxonomy" id="68173"/>
    <lineage>
        <taxon>Bacteria</taxon>
        <taxon>Bacillati</taxon>
        <taxon>Actinomycetota</taxon>
        <taxon>Actinomycetes</taxon>
        <taxon>Kitasatosporales</taxon>
        <taxon>Streptomycetaceae</taxon>
        <taxon>Kitasatospora</taxon>
    </lineage>
</organism>
<evidence type="ECO:0000313" key="2">
    <source>
        <dbReference type="EMBL" id="ARF73651.1"/>
    </source>
</evidence>
<keyword evidence="1" id="KW-0732">Signal</keyword>
<sequence length="135" mass="13725">MAAVLALSGLVTGPAGAAPAPVAEAPVVALDTLTFGCEGSVPGVGGWHHYRSSESIAGHPGFRLGYNGTVTSETSGIAVQVMGFEDGRMVWVGVGLREAGWGAQVPWGNTLAQPEIRARAVGPGGRVSFGPCKPW</sequence>
<accession>A0ABC8BT76</accession>
<feature type="chain" id="PRO_5044876235" evidence="1">
    <location>
        <begin position="18"/>
        <end position="135"/>
    </location>
</feature>
<reference evidence="2 3" key="1">
    <citation type="submission" date="2017-04" db="EMBL/GenBank/DDBJ databases">
        <title>The complete genome sequence of Streptomyces albolongus YIM 101047, the producer of novel bafilomycins and novel odoriferous sesquiterpenoids.</title>
        <authorList>
            <person name="Yin M."/>
            <person name="Jiang Y."/>
        </authorList>
    </citation>
    <scope>NUCLEOTIDE SEQUENCE [LARGE SCALE GENOMIC DNA]</scope>
    <source>
        <strain evidence="2 3">YIM 101047</strain>
    </source>
</reference>
<dbReference type="EMBL" id="CP020563">
    <property type="protein sequence ID" value="ARF73651.1"/>
    <property type="molecule type" value="Genomic_DNA"/>
</dbReference>
<feature type="signal peptide" evidence="1">
    <location>
        <begin position="1"/>
        <end position="17"/>
    </location>
</feature>